<comment type="caution">
    <text evidence="3">The sequence shown here is derived from an EMBL/GenBank/DDBJ whole genome shotgun (WGS) entry which is preliminary data.</text>
</comment>
<proteinExistence type="predicted"/>
<protein>
    <recommendedName>
        <fullName evidence="5">Bacteriophage peptidoglycan hydrolase</fullName>
    </recommendedName>
</protein>
<reference evidence="3 4" key="1">
    <citation type="submission" date="2016-02" db="EMBL/GenBank/DDBJ databases">
        <title>Genome sequence of Clostridium tepidiprofundi DSM 19306.</title>
        <authorList>
            <person name="Poehlein A."/>
            <person name="Daniel R."/>
        </authorList>
    </citation>
    <scope>NUCLEOTIDE SEQUENCE [LARGE SCALE GENOMIC DNA]</scope>
    <source>
        <strain evidence="3 4">DSM 19306</strain>
    </source>
</reference>
<dbReference type="RefSeq" id="WP_066824872.1">
    <property type="nucleotide sequence ID" value="NZ_LTBA01000014.1"/>
</dbReference>
<name>A0A151B496_9CLOT</name>
<evidence type="ECO:0008006" key="5">
    <source>
        <dbReference type="Google" id="ProtNLM"/>
    </source>
</evidence>
<feature type="compositionally biased region" description="Basic and acidic residues" evidence="1">
    <location>
        <begin position="129"/>
        <end position="143"/>
    </location>
</feature>
<dbReference type="AlphaFoldDB" id="A0A151B496"/>
<keyword evidence="2" id="KW-0812">Transmembrane</keyword>
<gene>
    <name evidence="3" type="ORF">CLTEP_15100</name>
</gene>
<dbReference type="EMBL" id="LTBA01000014">
    <property type="protein sequence ID" value="KYH34582.1"/>
    <property type="molecule type" value="Genomic_DNA"/>
</dbReference>
<dbReference type="Proteomes" id="UP000075531">
    <property type="component" value="Unassembled WGS sequence"/>
</dbReference>
<keyword evidence="2" id="KW-0472">Membrane</keyword>
<dbReference type="OrthoDB" id="1938239at2"/>
<organism evidence="3 4">
    <name type="scientific">Clostridium tepidiprofundi DSM 19306</name>
    <dbReference type="NCBI Taxonomy" id="1121338"/>
    <lineage>
        <taxon>Bacteria</taxon>
        <taxon>Bacillati</taxon>
        <taxon>Bacillota</taxon>
        <taxon>Clostridia</taxon>
        <taxon>Eubacteriales</taxon>
        <taxon>Clostridiaceae</taxon>
        <taxon>Clostridium</taxon>
    </lineage>
</organism>
<feature type="region of interest" description="Disordered" evidence="1">
    <location>
        <begin position="108"/>
        <end position="148"/>
    </location>
</feature>
<dbReference type="PATRIC" id="fig|1121338.3.peg.1554"/>
<feature type="transmembrane region" description="Helical" evidence="2">
    <location>
        <begin position="65"/>
        <end position="87"/>
    </location>
</feature>
<evidence type="ECO:0000256" key="1">
    <source>
        <dbReference type="SAM" id="MobiDB-lite"/>
    </source>
</evidence>
<keyword evidence="2" id="KW-1133">Transmembrane helix</keyword>
<accession>A0A151B496</accession>
<feature type="compositionally biased region" description="Polar residues" evidence="1">
    <location>
        <begin position="119"/>
        <end position="128"/>
    </location>
</feature>
<sequence>MRNNINKKDESLKKLYNQDKGKFNNIEYLNKKLKSKKNFENSDEVQKYIKEMQEMEDKNERRTNVIATIILASLVLIIGGLSTKIFFIKSNTTQYTANSTVASNIISDDKNSSEEDTSNKQAVSNNTDTKSDSKSDNHNDATKQDSSVSTPFNQKLYKYLLNDTNRTVSLKNAIDLNQGKNTGMTILFLSELMRNSGLDVPKNTCNTSQLVSYLKSKGWKAYYDYHKLEKGDVCFTTNLVGMKSVPSHAYIFMGWVEDGKTDYAYVCDGQVSEYKKTIHIRNIDFATKTKDKFNFFMRK</sequence>
<evidence type="ECO:0000256" key="2">
    <source>
        <dbReference type="SAM" id="Phobius"/>
    </source>
</evidence>
<evidence type="ECO:0000313" key="3">
    <source>
        <dbReference type="EMBL" id="KYH34582.1"/>
    </source>
</evidence>
<keyword evidence="4" id="KW-1185">Reference proteome</keyword>
<evidence type="ECO:0000313" key="4">
    <source>
        <dbReference type="Proteomes" id="UP000075531"/>
    </source>
</evidence>